<dbReference type="Proteomes" id="UP000663834">
    <property type="component" value="Unassembled WGS sequence"/>
</dbReference>
<dbReference type="InterPro" id="IPR053225">
    <property type="entry name" value="Acyl-CoA_N-acyltransferase"/>
</dbReference>
<dbReference type="InterPro" id="IPR016181">
    <property type="entry name" value="Acyl_CoA_acyltransferase"/>
</dbReference>
<dbReference type="PROSITE" id="PS51186">
    <property type="entry name" value="GNAT"/>
    <property type="match status" value="1"/>
</dbReference>
<dbReference type="GO" id="GO:0016747">
    <property type="term" value="F:acyltransferase activity, transferring groups other than amino-acyl groups"/>
    <property type="evidence" value="ECO:0007669"/>
    <property type="project" value="InterPro"/>
</dbReference>
<name>A0A815BFA2_9BILA</name>
<dbReference type="OrthoDB" id="61870at2759"/>
<evidence type="ECO:0000313" key="2">
    <source>
        <dbReference type="EMBL" id="CAF1269570.1"/>
    </source>
</evidence>
<dbReference type="InterPro" id="IPR013653">
    <property type="entry name" value="GCN5-like_dom"/>
</dbReference>
<dbReference type="EMBL" id="CAJNOW010000329">
    <property type="protein sequence ID" value="CAF1272702.1"/>
    <property type="molecule type" value="Genomic_DNA"/>
</dbReference>
<dbReference type="PANTHER" id="PTHR20958:SF6">
    <property type="entry name" value="GLYCINE N-ACYLTRANSFERASE-LIKE PROTEIN"/>
    <property type="match status" value="1"/>
</dbReference>
<accession>A0A815BFA2</accession>
<dbReference type="InterPro" id="IPR000182">
    <property type="entry name" value="GNAT_dom"/>
</dbReference>
<protein>
    <recommendedName>
        <fullName evidence="1">N-acetyltransferase domain-containing protein</fullName>
    </recommendedName>
</protein>
<evidence type="ECO:0000313" key="3">
    <source>
        <dbReference type="EMBL" id="CAF1272702.1"/>
    </source>
</evidence>
<sequence length="313" mass="36251">MYTEVNLCNTNNFLIVLKFLRAQLPQSIFPWQLLTYVYQNVLTRDDIYIQVFVDNLTDIKCVIILYSAFGLVPHWALIENYIRNCTIVCDKEYTKDILVEMLSKCIPWKQRVMFCAVEQNYITPVIEEFVAEKKIGSYKIWRYIQFELDKNVFLEKSKILPKTVPEGIEIRPLQPEDALFMIEAGGYTPDDLYSVTQIQFCIKNLCSMGAYRHGKLLCWRLLQYDGSLDMVYTVPEARRLGLSSLLSVRLAAEIFKIQERVFGHTALNNRNSLGLAAKMGFHETGICDWIVFEPKYTCAKGDPHHLDVLKSSI</sequence>
<gene>
    <name evidence="2" type="ORF">CJN711_LOCUS15410</name>
    <name evidence="3" type="ORF">KQP761_LOCUS3371</name>
</gene>
<reference evidence="2" key="1">
    <citation type="submission" date="2021-02" db="EMBL/GenBank/DDBJ databases">
        <authorList>
            <person name="Nowell W R."/>
        </authorList>
    </citation>
    <scope>NUCLEOTIDE SEQUENCE</scope>
</reference>
<dbReference type="EMBL" id="CAJNOV010007105">
    <property type="protein sequence ID" value="CAF1269570.1"/>
    <property type="molecule type" value="Genomic_DNA"/>
</dbReference>
<organism evidence="2 4">
    <name type="scientific">Rotaria magnacalcarata</name>
    <dbReference type="NCBI Taxonomy" id="392030"/>
    <lineage>
        <taxon>Eukaryota</taxon>
        <taxon>Metazoa</taxon>
        <taxon>Spiralia</taxon>
        <taxon>Gnathifera</taxon>
        <taxon>Rotifera</taxon>
        <taxon>Eurotatoria</taxon>
        <taxon>Bdelloidea</taxon>
        <taxon>Philodinida</taxon>
        <taxon>Philodinidae</taxon>
        <taxon>Rotaria</taxon>
    </lineage>
</organism>
<dbReference type="Gene3D" id="3.40.630.30">
    <property type="match status" value="1"/>
</dbReference>
<evidence type="ECO:0000313" key="4">
    <source>
        <dbReference type="Proteomes" id="UP000663855"/>
    </source>
</evidence>
<comment type="caution">
    <text evidence="2">The sequence shown here is derived from an EMBL/GenBank/DDBJ whole genome shotgun (WGS) entry which is preliminary data.</text>
</comment>
<dbReference type="PANTHER" id="PTHR20958">
    <property type="entry name" value="GLYCINE N-ACYLTRANSFERASE-LIKE PROTEIN"/>
    <property type="match status" value="1"/>
</dbReference>
<evidence type="ECO:0000259" key="1">
    <source>
        <dbReference type="PROSITE" id="PS51186"/>
    </source>
</evidence>
<proteinExistence type="predicted"/>
<dbReference type="SUPFAM" id="SSF55729">
    <property type="entry name" value="Acyl-CoA N-acyltransferases (Nat)"/>
    <property type="match status" value="1"/>
</dbReference>
<dbReference type="AlphaFoldDB" id="A0A815BFA2"/>
<feature type="domain" description="N-acetyltransferase" evidence="1">
    <location>
        <begin position="168"/>
        <end position="299"/>
    </location>
</feature>
<dbReference type="Proteomes" id="UP000663855">
    <property type="component" value="Unassembled WGS sequence"/>
</dbReference>
<dbReference type="Pfam" id="PF08445">
    <property type="entry name" value="FR47"/>
    <property type="match status" value="1"/>
</dbReference>